<organism evidence="1">
    <name type="scientific">Anguilla anguilla</name>
    <name type="common">European freshwater eel</name>
    <name type="synonym">Muraena anguilla</name>
    <dbReference type="NCBI Taxonomy" id="7936"/>
    <lineage>
        <taxon>Eukaryota</taxon>
        <taxon>Metazoa</taxon>
        <taxon>Chordata</taxon>
        <taxon>Craniata</taxon>
        <taxon>Vertebrata</taxon>
        <taxon>Euteleostomi</taxon>
        <taxon>Actinopterygii</taxon>
        <taxon>Neopterygii</taxon>
        <taxon>Teleostei</taxon>
        <taxon>Anguilliformes</taxon>
        <taxon>Anguillidae</taxon>
        <taxon>Anguilla</taxon>
    </lineage>
</organism>
<reference evidence="1" key="1">
    <citation type="submission" date="2014-11" db="EMBL/GenBank/DDBJ databases">
        <authorList>
            <person name="Amaro Gonzalez C."/>
        </authorList>
    </citation>
    <scope>NUCLEOTIDE SEQUENCE</scope>
</reference>
<dbReference type="AlphaFoldDB" id="A0A0E9VNP3"/>
<sequence length="31" mass="3476">MAWFKDISKIRLIVVNCADQPGSLGQVMAHF</sequence>
<accession>A0A0E9VNP3</accession>
<name>A0A0E9VNP3_ANGAN</name>
<evidence type="ECO:0000313" key="1">
    <source>
        <dbReference type="EMBL" id="JAH79697.1"/>
    </source>
</evidence>
<evidence type="ECO:0008006" key="2">
    <source>
        <dbReference type="Google" id="ProtNLM"/>
    </source>
</evidence>
<dbReference type="EMBL" id="GBXM01028880">
    <property type="protein sequence ID" value="JAH79697.1"/>
    <property type="molecule type" value="Transcribed_RNA"/>
</dbReference>
<protein>
    <recommendedName>
        <fullName evidence="2">ACT domain-containing protein</fullName>
    </recommendedName>
</protein>
<reference evidence="1" key="2">
    <citation type="journal article" date="2015" name="Fish Shellfish Immunol.">
        <title>Early steps in the European eel (Anguilla anguilla)-Vibrio vulnificus interaction in the gills: Role of the RtxA13 toxin.</title>
        <authorList>
            <person name="Callol A."/>
            <person name="Pajuelo D."/>
            <person name="Ebbesson L."/>
            <person name="Teles M."/>
            <person name="MacKenzie S."/>
            <person name="Amaro C."/>
        </authorList>
    </citation>
    <scope>NUCLEOTIDE SEQUENCE</scope>
</reference>
<proteinExistence type="predicted"/>